<protein>
    <submittedName>
        <fullName evidence="2">F0F1 ATP synthase subunit</fullName>
    </submittedName>
</protein>
<sequence length="103" mass="11624">MTTNKENRFVHNVERKANRKQHAQRHPGRSVWMGLGTMGIVGWTVAVPTLLGLLVGVWLDKHYPAGFSWTLNLLIIGLVLGCFSAWHWVSKEAKAIHKDAHDD</sequence>
<dbReference type="Pfam" id="PF09527">
    <property type="entry name" value="ATPase_gene1"/>
    <property type="match status" value="1"/>
</dbReference>
<proteinExistence type="predicted"/>
<dbReference type="InterPro" id="IPR011744">
    <property type="entry name" value="ATPase_gene1"/>
</dbReference>
<keyword evidence="1" id="KW-0812">Transmembrane</keyword>
<dbReference type="InterPro" id="IPR032820">
    <property type="entry name" value="ATPase_put"/>
</dbReference>
<evidence type="ECO:0000313" key="2">
    <source>
        <dbReference type="EMBL" id="PWQ92201.1"/>
    </source>
</evidence>
<keyword evidence="1" id="KW-1133">Transmembrane helix</keyword>
<dbReference type="RefSeq" id="WP_109839865.1">
    <property type="nucleotide sequence ID" value="NZ_QGKM01000110.1"/>
</dbReference>
<dbReference type="EMBL" id="QGKM01000110">
    <property type="protein sequence ID" value="PWQ92201.1"/>
    <property type="molecule type" value="Genomic_DNA"/>
</dbReference>
<dbReference type="NCBIfam" id="TIGR02230">
    <property type="entry name" value="ATPase_gene1"/>
    <property type="match status" value="1"/>
</dbReference>
<feature type="transmembrane region" description="Helical" evidence="1">
    <location>
        <begin position="31"/>
        <end position="59"/>
    </location>
</feature>
<feature type="transmembrane region" description="Helical" evidence="1">
    <location>
        <begin position="71"/>
        <end position="89"/>
    </location>
</feature>
<dbReference type="AlphaFoldDB" id="A0A317C1Y5"/>
<comment type="caution">
    <text evidence="2">The sequence shown here is derived from an EMBL/GenBank/DDBJ whole genome shotgun (WGS) entry which is preliminary data.</text>
</comment>
<name>A0A317C1Y5_9GAMM</name>
<dbReference type="Proteomes" id="UP000245539">
    <property type="component" value="Unassembled WGS sequence"/>
</dbReference>
<evidence type="ECO:0000313" key="3">
    <source>
        <dbReference type="Proteomes" id="UP000245539"/>
    </source>
</evidence>
<reference evidence="2 3" key="1">
    <citation type="submission" date="2018-05" db="EMBL/GenBank/DDBJ databases">
        <title>Leucothrix arctica sp. nov., isolated from Arctic seawater.</title>
        <authorList>
            <person name="Choi A."/>
            <person name="Baek K."/>
        </authorList>
    </citation>
    <scope>NUCLEOTIDE SEQUENCE [LARGE SCALE GENOMIC DNA]</scope>
    <source>
        <strain evidence="2 3">JCM 18388</strain>
    </source>
</reference>
<gene>
    <name evidence="2" type="ORF">DKW60_22315</name>
</gene>
<keyword evidence="3" id="KW-1185">Reference proteome</keyword>
<keyword evidence="1" id="KW-0472">Membrane</keyword>
<accession>A0A317C1Y5</accession>
<evidence type="ECO:0000256" key="1">
    <source>
        <dbReference type="SAM" id="Phobius"/>
    </source>
</evidence>
<dbReference type="OrthoDB" id="466056at2"/>
<organism evidence="2 3">
    <name type="scientific">Leucothrix pacifica</name>
    <dbReference type="NCBI Taxonomy" id="1247513"/>
    <lineage>
        <taxon>Bacteria</taxon>
        <taxon>Pseudomonadati</taxon>
        <taxon>Pseudomonadota</taxon>
        <taxon>Gammaproteobacteria</taxon>
        <taxon>Thiotrichales</taxon>
        <taxon>Thiotrichaceae</taxon>
        <taxon>Leucothrix</taxon>
    </lineage>
</organism>